<feature type="transmembrane region" description="Helical" evidence="1">
    <location>
        <begin position="122"/>
        <end position="140"/>
    </location>
</feature>
<dbReference type="RefSeq" id="XP_004261951.1">
    <property type="nucleotide sequence ID" value="XM_004261903.1"/>
</dbReference>
<reference evidence="2 3" key="1">
    <citation type="submission" date="2012-10" db="EMBL/GenBank/DDBJ databases">
        <authorList>
            <person name="Zafar N."/>
            <person name="Inman J."/>
            <person name="Hall N."/>
            <person name="Lorenzi H."/>
            <person name="Caler E."/>
        </authorList>
    </citation>
    <scope>NUCLEOTIDE SEQUENCE [LARGE SCALE GENOMIC DNA]</scope>
    <source>
        <strain evidence="2 3">IP1</strain>
    </source>
</reference>
<keyword evidence="1" id="KW-0472">Membrane</keyword>
<keyword evidence="3" id="KW-1185">Reference proteome</keyword>
<protein>
    <submittedName>
        <fullName evidence="2">Uncharacterized protein</fullName>
    </submittedName>
</protein>
<gene>
    <name evidence="2" type="ORF">EIN_429560</name>
</gene>
<dbReference type="AlphaFoldDB" id="A0A0A1UF11"/>
<dbReference type="EMBL" id="KB206168">
    <property type="protein sequence ID" value="ELP95180.1"/>
    <property type="molecule type" value="Genomic_DNA"/>
</dbReference>
<dbReference type="Proteomes" id="UP000014680">
    <property type="component" value="Unassembled WGS sequence"/>
</dbReference>
<keyword evidence="1" id="KW-1133">Transmembrane helix</keyword>
<accession>A0A0A1UF11</accession>
<dbReference type="KEGG" id="eiv:EIN_429560"/>
<proteinExistence type="predicted"/>
<dbReference type="VEuPathDB" id="AmoebaDB:EIN_429560"/>
<feature type="transmembrane region" description="Helical" evidence="1">
    <location>
        <begin position="90"/>
        <end position="110"/>
    </location>
</feature>
<evidence type="ECO:0000256" key="1">
    <source>
        <dbReference type="SAM" id="Phobius"/>
    </source>
</evidence>
<feature type="transmembrane region" description="Helical" evidence="1">
    <location>
        <begin position="146"/>
        <end position="165"/>
    </location>
</feature>
<dbReference type="GeneID" id="14894176"/>
<feature type="transmembrane region" description="Helical" evidence="1">
    <location>
        <begin position="172"/>
        <end position="194"/>
    </location>
</feature>
<feature type="transmembrane region" description="Helical" evidence="1">
    <location>
        <begin position="214"/>
        <end position="238"/>
    </location>
</feature>
<keyword evidence="1" id="KW-0812">Transmembrane</keyword>
<evidence type="ECO:0000313" key="2">
    <source>
        <dbReference type="EMBL" id="ELP95180.1"/>
    </source>
</evidence>
<name>A0A0A1UF11_ENTIV</name>
<organism evidence="2 3">
    <name type="scientific">Entamoeba invadens IP1</name>
    <dbReference type="NCBI Taxonomy" id="370355"/>
    <lineage>
        <taxon>Eukaryota</taxon>
        <taxon>Amoebozoa</taxon>
        <taxon>Evosea</taxon>
        <taxon>Archamoebae</taxon>
        <taxon>Mastigamoebida</taxon>
        <taxon>Entamoebidae</taxon>
        <taxon>Entamoeba</taxon>
    </lineage>
</organism>
<feature type="transmembrane region" description="Helical" evidence="1">
    <location>
        <begin position="66"/>
        <end position="84"/>
    </location>
</feature>
<evidence type="ECO:0000313" key="3">
    <source>
        <dbReference type="Proteomes" id="UP000014680"/>
    </source>
</evidence>
<sequence>MVCECPPFQGLEASDSFIYQTLLRECVYTHIDEISLWSREVCVLLSIYFTYIEINSLRYLEVKPKYNSFIMALRIILSFLGFFMSLKFGLFATETTISLIELVGVLGTYYMLQEEESSKKRVLTVSIAVLCILFWMRPAMEQCTQRVLPSSFFNIVLLLISAMLYNTKRNVLFFIWIFTQDVSISLMQLLLLVVQKVLETISVLFFGAMLTSPLWFLLFAIYGMGSIFPLIAIGVVLLRKLIFVIRHPKRC</sequence>